<keyword evidence="11" id="KW-0732">Signal</keyword>
<feature type="chain" id="PRO_5038684354" description="Putative hemin transport system permease protein HrtB" evidence="11">
    <location>
        <begin position="39"/>
        <end position="392"/>
    </location>
</feature>
<dbReference type="InterPro" id="IPR003838">
    <property type="entry name" value="ABC3_permease_C"/>
</dbReference>
<dbReference type="Proteomes" id="UP000243688">
    <property type="component" value="Unassembled WGS sequence"/>
</dbReference>
<dbReference type="EMBL" id="MOXJ01000028">
    <property type="protein sequence ID" value="PDO09779.1"/>
    <property type="molecule type" value="Genomic_DNA"/>
</dbReference>
<evidence type="ECO:0000256" key="2">
    <source>
        <dbReference type="ARBA" id="ARBA00008697"/>
    </source>
</evidence>
<evidence type="ECO:0000313" key="13">
    <source>
        <dbReference type="EMBL" id="PDO09779.1"/>
    </source>
</evidence>
<evidence type="ECO:0000256" key="3">
    <source>
        <dbReference type="ARBA" id="ARBA00011131"/>
    </source>
</evidence>
<comment type="caution">
    <text evidence="13">The sequence shown here is derived from an EMBL/GenBank/DDBJ whole genome shotgun (WGS) entry which is preliminary data.</text>
</comment>
<sequence length="392" mass="41537">MNAPKWIWRNMMRRKGATCLSVASVAAAVALFSLLAVAGRSVERGAATGYGPFDVVVGAEGSPLQLVMNTFYHVGAPTGNIPYDVFTALRDDGSVAAAFAVTTGDSYRGAPIVGVDPAYFRVRYPNAGHLSGRWYASTGEVVVGRTAASELGLRIGDEFHGIHGTAESFERRDDGHDAFRYRVVGILPRLGTPDDRAVFTTVDYAWAVHGDAERHVTAVVVRPKSLPDAMAIRAKYDRLDGVQAVYSGKAVAELLRQFDSSSRMFGLAVAVCGGLAAATLALSMAAAVYERMRDIALLRLVGKPRATVVGLLVGESVALAAAGALLGALVGLAAAYAFREPVVRAYGFLLEPWPLPPELGWLAAAVVAVGVVASLVPAHRAYRLDPLTLFRP</sequence>
<feature type="signal peptide" evidence="11">
    <location>
        <begin position="1"/>
        <end position="38"/>
    </location>
</feature>
<dbReference type="AlphaFoldDB" id="A0A2A6DZ18"/>
<reference evidence="13 14" key="1">
    <citation type="submission" date="2016-12" db="EMBL/GenBank/DDBJ databases">
        <title>Candidatus Reconcilibacillus cellulovorans genome.</title>
        <authorList>
            <person name="Kolinko S."/>
            <person name="Wu Y.-W."/>
            <person name="Tachea F."/>
            <person name="Denzel E."/>
            <person name="Hiras J."/>
            <person name="Baecker N."/>
            <person name="Chan L.J."/>
            <person name="Eichorst S.A."/>
            <person name="Frey D."/>
            <person name="Adams P.D."/>
            <person name="Pray T."/>
            <person name="Tanjore D."/>
            <person name="Petzold C.J."/>
            <person name="Gladden J.M."/>
            <person name="Simmons B.A."/>
            <person name="Singer S.W."/>
        </authorList>
    </citation>
    <scope>NUCLEOTIDE SEQUENCE [LARGE SCALE GENOMIC DNA]</scope>
    <source>
        <strain evidence="13">JTherm</strain>
    </source>
</reference>
<evidence type="ECO:0000256" key="9">
    <source>
        <dbReference type="ARBA" id="ARBA00024973"/>
    </source>
</evidence>
<evidence type="ECO:0000259" key="12">
    <source>
        <dbReference type="Pfam" id="PF02687"/>
    </source>
</evidence>
<evidence type="ECO:0000256" key="7">
    <source>
        <dbReference type="ARBA" id="ARBA00022989"/>
    </source>
</evidence>
<keyword evidence="6 10" id="KW-0812">Transmembrane</keyword>
<accession>A0A2A6DZ18</accession>
<comment type="similarity">
    <text evidence="2">Belongs to the ABC-4 integral membrane protein family. HrtB subfamily.</text>
</comment>
<feature type="transmembrane region" description="Helical" evidence="10">
    <location>
        <begin position="264"/>
        <end position="289"/>
    </location>
</feature>
<comment type="function">
    <text evidence="9">Part of the ABC transporter complex hrt involved in hemin import. Responsible for the translocation of the substrate across the membrane.</text>
</comment>
<evidence type="ECO:0000256" key="11">
    <source>
        <dbReference type="SAM" id="SignalP"/>
    </source>
</evidence>
<evidence type="ECO:0000256" key="10">
    <source>
        <dbReference type="SAM" id="Phobius"/>
    </source>
</evidence>
<feature type="domain" description="ABC3 transporter permease C-terminal" evidence="12">
    <location>
        <begin position="268"/>
        <end position="386"/>
    </location>
</feature>
<gene>
    <name evidence="13" type="ORF">BLM47_10765</name>
</gene>
<name>A0A2A6DZ18_9BACL</name>
<keyword evidence="5" id="KW-1003">Cell membrane</keyword>
<dbReference type="GO" id="GO:0005886">
    <property type="term" value="C:plasma membrane"/>
    <property type="evidence" value="ECO:0007669"/>
    <property type="project" value="UniProtKB-SubCell"/>
</dbReference>
<comment type="subunit">
    <text evidence="3">The complex is composed of two ATP-binding proteins (HrtA), two transmembrane proteins (HrtB) and a solute-binding protein.</text>
</comment>
<dbReference type="InterPro" id="IPR051125">
    <property type="entry name" value="ABC-4/HrtB_transporter"/>
</dbReference>
<dbReference type="PANTHER" id="PTHR43738:SF2">
    <property type="entry name" value="ABC TRANSPORTER PERMEASE"/>
    <property type="match status" value="1"/>
</dbReference>
<proteinExistence type="inferred from homology"/>
<comment type="subcellular location">
    <subcellularLocation>
        <location evidence="1">Cell membrane</location>
        <topology evidence="1">Multi-pass membrane protein</topology>
    </subcellularLocation>
</comment>
<evidence type="ECO:0000256" key="1">
    <source>
        <dbReference type="ARBA" id="ARBA00004651"/>
    </source>
</evidence>
<evidence type="ECO:0000256" key="4">
    <source>
        <dbReference type="ARBA" id="ARBA00016962"/>
    </source>
</evidence>
<feature type="transmembrane region" description="Helical" evidence="10">
    <location>
        <begin position="309"/>
        <end position="339"/>
    </location>
</feature>
<keyword evidence="8 10" id="KW-0472">Membrane</keyword>
<keyword evidence="7 10" id="KW-1133">Transmembrane helix</keyword>
<organism evidence="13 14">
    <name type="scientific">Candidatus Reconcilbacillus cellulovorans</name>
    <dbReference type="NCBI Taxonomy" id="1906605"/>
    <lineage>
        <taxon>Bacteria</taxon>
        <taxon>Bacillati</taxon>
        <taxon>Bacillota</taxon>
        <taxon>Bacilli</taxon>
        <taxon>Bacillales</taxon>
        <taxon>Paenibacillaceae</taxon>
        <taxon>Candidatus Reconcilbacillus</taxon>
    </lineage>
</organism>
<dbReference type="PANTHER" id="PTHR43738">
    <property type="entry name" value="ABC TRANSPORTER, MEMBRANE PROTEIN"/>
    <property type="match status" value="1"/>
</dbReference>
<evidence type="ECO:0000256" key="8">
    <source>
        <dbReference type="ARBA" id="ARBA00023136"/>
    </source>
</evidence>
<evidence type="ECO:0000256" key="5">
    <source>
        <dbReference type="ARBA" id="ARBA00022475"/>
    </source>
</evidence>
<feature type="transmembrane region" description="Helical" evidence="10">
    <location>
        <begin position="359"/>
        <end position="378"/>
    </location>
</feature>
<evidence type="ECO:0000313" key="14">
    <source>
        <dbReference type="Proteomes" id="UP000243688"/>
    </source>
</evidence>
<evidence type="ECO:0000256" key="6">
    <source>
        <dbReference type="ARBA" id="ARBA00022692"/>
    </source>
</evidence>
<protein>
    <recommendedName>
        <fullName evidence="4">Putative hemin transport system permease protein HrtB</fullName>
    </recommendedName>
</protein>
<dbReference type="Pfam" id="PF02687">
    <property type="entry name" value="FtsX"/>
    <property type="match status" value="1"/>
</dbReference>